<comment type="similarity">
    <text evidence="5 6">Belongs to the DegT/DnrJ/EryC1 family.</text>
</comment>
<evidence type="ECO:0000256" key="1">
    <source>
        <dbReference type="ARBA" id="ARBA00001933"/>
    </source>
</evidence>
<gene>
    <name evidence="7" type="ORF">AOG55_08875</name>
</gene>
<evidence type="ECO:0000313" key="8">
    <source>
        <dbReference type="Proteomes" id="UP000050301"/>
    </source>
</evidence>
<dbReference type="Pfam" id="PF01041">
    <property type="entry name" value="DegT_DnrJ_EryC1"/>
    <property type="match status" value="1"/>
</dbReference>
<dbReference type="Gene3D" id="3.40.640.10">
    <property type="entry name" value="Type I PLP-dependent aspartate aminotransferase-like (Major domain)"/>
    <property type="match status" value="1"/>
</dbReference>
<evidence type="ECO:0000256" key="4">
    <source>
        <dbReference type="ARBA" id="ARBA00022898"/>
    </source>
</evidence>
<comment type="cofactor">
    <cofactor evidence="1">
        <name>pyridoxal 5'-phosphate</name>
        <dbReference type="ChEBI" id="CHEBI:597326"/>
    </cofactor>
</comment>
<dbReference type="InterPro" id="IPR015424">
    <property type="entry name" value="PyrdxlP-dep_Trfase"/>
</dbReference>
<sequence>MIPVSEPDIGEKEIEYVDDAVRSGWVSSHGKYIDEFEKKFSEFIGTKYGLTVSNGTTALHLALSALGIKEGDEVIVPDLTFISPVNAVLYCNARPVLCDINSNNWCIDPENIERLITDKTKAIIVVHLYGNSADMDKIMEIADKHNLYVIEDTAESLGTTYKGKKLGSIGTIGCFSFYGNKTMTTGEGGFCTTNDKELYEKMLVLRDHGMTSKKRYWHEFIGYNYRMTNLQAALGVAQLERINYFIDKKHEIGKIYRERLKDMVTLHPEGADYNGTYWLYSILIDNEKKCDNLMDFLYRNGIDTRRFFYPVHTMPPYEKYSNDNYPVSTDIAKRGINLPSSVKLKEEEVNYVCDKIIEFLENKV</sequence>
<evidence type="ECO:0000256" key="3">
    <source>
        <dbReference type="ARBA" id="ARBA00022679"/>
    </source>
</evidence>
<keyword evidence="8" id="KW-1185">Reference proteome</keyword>
<keyword evidence="3 7" id="KW-0808">Transferase</keyword>
<dbReference type="GO" id="GO:0030170">
    <property type="term" value="F:pyridoxal phosphate binding"/>
    <property type="evidence" value="ECO:0007669"/>
    <property type="project" value="TreeGrafter"/>
</dbReference>
<dbReference type="InterPro" id="IPR000653">
    <property type="entry name" value="DegT/StrS_aminotransferase"/>
</dbReference>
<dbReference type="GO" id="GO:0008483">
    <property type="term" value="F:transaminase activity"/>
    <property type="evidence" value="ECO:0007669"/>
    <property type="project" value="UniProtKB-KW"/>
</dbReference>
<dbReference type="InterPro" id="IPR015421">
    <property type="entry name" value="PyrdxlP-dep_Trfase_major"/>
</dbReference>
<dbReference type="RefSeq" id="WP_055041047.1">
    <property type="nucleotide sequence ID" value="NZ_LKBH01000207.1"/>
</dbReference>
<dbReference type="Proteomes" id="UP000050301">
    <property type="component" value="Unassembled WGS sequence"/>
</dbReference>
<dbReference type="SUPFAM" id="SSF53383">
    <property type="entry name" value="PLP-dependent transferases"/>
    <property type="match status" value="1"/>
</dbReference>
<keyword evidence="4 6" id="KW-0663">Pyridoxal phosphate</keyword>
<comment type="caution">
    <text evidence="7">The sequence shown here is derived from an EMBL/GenBank/DDBJ whole genome shotgun (WGS) entry which is preliminary data.</text>
</comment>
<dbReference type="EMBL" id="LKBH01000207">
    <property type="protein sequence ID" value="KQB34861.1"/>
    <property type="molecule type" value="Genomic_DNA"/>
</dbReference>
<dbReference type="PANTHER" id="PTHR30244:SF34">
    <property type="entry name" value="DTDP-4-AMINO-4,6-DIDEOXYGALACTOSE TRANSAMINASE"/>
    <property type="match status" value="1"/>
</dbReference>
<dbReference type="PANTHER" id="PTHR30244">
    <property type="entry name" value="TRANSAMINASE"/>
    <property type="match status" value="1"/>
</dbReference>
<evidence type="ECO:0000256" key="2">
    <source>
        <dbReference type="ARBA" id="ARBA00022576"/>
    </source>
</evidence>
<evidence type="ECO:0000256" key="5">
    <source>
        <dbReference type="ARBA" id="ARBA00037999"/>
    </source>
</evidence>
<dbReference type="PIRSF" id="PIRSF000390">
    <property type="entry name" value="PLP_StrS"/>
    <property type="match status" value="1"/>
</dbReference>
<proteinExistence type="inferred from homology"/>
<dbReference type="InterPro" id="IPR015422">
    <property type="entry name" value="PyrdxlP-dep_Trfase_small"/>
</dbReference>
<accession>A0A0Q0XJ30</accession>
<keyword evidence="2 7" id="KW-0032">Aminotransferase</keyword>
<dbReference type="GO" id="GO:0000271">
    <property type="term" value="P:polysaccharide biosynthetic process"/>
    <property type="evidence" value="ECO:0007669"/>
    <property type="project" value="TreeGrafter"/>
</dbReference>
<dbReference type="AlphaFoldDB" id="A0A0Q0XJ30"/>
<dbReference type="CDD" id="cd00616">
    <property type="entry name" value="AHBA_syn"/>
    <property type="match status" value="1"/>
</dbReference>
<reference evidence="7 8" key="1">
    <citation type="submission" date="2015-09" db="EMBL/GenBank/DDBJ databases">
        <title>Heavy metals and arsenic resistance mechanisms in polyextremophilic archaea of the family Ferroplasmaceae.</title>
        <authorList>
            <person name="Bulaev A.G."/>
            <person name="Kanygina A.V."/>
        </authorList>
    </citation>
    <scope>NUCLEOTIDE SEQUENCE [LARGE SCALE GENOMIC DNA]</scope>
    <source>
        <strain evidence="7 8">BH2</strain>
    </source>
</reference>
<protein>
    <submittedName>
        <fullName evidence="7">Aminotransferase DegT</fullName>
    </submittedName>
</protein>
<evidence type="ECO:0000256" key="6">
    <source>
        <dbReference type="RuleBase" id="RU004508"/>
    </source>
</evidence>
<evidence type="ECO:0000313" key="7">
    <source>
        <dbReference type="EMBL" id="KQB34861.1"/>
    </source>
</evidence>
<dbReference type="FunFam" id="3.40.640.10:FF:000090">
    <property type="entry name" value="Pyridoxal phosphate-dependent aminotransferase"/>
    <property type="match status" value="1"/>
</dbReference>
<dbReference type="InParanoid" id="A0A0Q0XJ30"/>
<dbReference type="Gene3D" id="3.90.1150.10">
    <property type="entry name" value="Aspartate Aminotransferase, domain 1"/>
    <property type="match status" value="1"/>
</dbReference>
<organism evidence="7 8">
    <name type="scientific">Acidiplasma cupricumulans</name>
    <dbReference type="NCBI Taxonomy" id="312540"/>
    <lineage>
        <taxon>Archaea</taxon>
        <taxon>Methanobacteriati</taxon>
        <taxon>Thermoplasmatota</taxon>
        <taxon>Thermoplasmata</taxon>
        <taxon>Thermoplasmatales</taxon>
        <taxon>Ferroplasmaceae</taxon>
        <taxon>Acidiplasma</taxon>
    </lineage>
</organism>
<name>A0A0Q0XJ30_9ARCH</name>